<protein>
    <submittedName>
        <fullName evidence="2">Gp66</fullName>
    </submittedName>
</protein>
<dbReference type="EMBL" id="HM144387">
    <property type="protein sequence ID" value="ADH03212.1"/>
    <property type="molecule type" value="Genomic_DNA"/>
</dbReference>
<sequence>MSIRSVKVDNGKYEIRFNEQTGDLSVFRHGELWGNEVGNKFVLSVLHRIEELQEKEEELTKKLDEAVGLIDECTDAMDDVHLGGTTLYNEATDFVWNHNKQR</sequence>
<reference evidence="2 3" key="1">
    <citation type="submission" date="2013-01" db="EMBL/GenBank/DDBJ databases">
        <title>Large myovirus of Bacillus.</title>
        <authorList>
            <person name="Klumpp J."/>
            <person name="Beyer W."/>
            <person name="Loessner M.J."/>
        </authorList>
    </citation>
    <scope>NUCLEOTIDE SEQUENCE [LARGE SCALE GENOMIC DNA]</scope>
</reference>
<evidence type="ECO:0000256" key="1">
    <source>
        <dbReference type="SAM" id="Coils"/>
    </source>
</evidence>
<dbReference type="RefSeq" id="YP_004957081.1">
    <property type="nucleotide sequence ID" value="NC_016563.1"/>
</dbReference>
<keyword evidence="3" id="KW-1185">Reference proteome</keyword>
<accession>G9B1G7</accession>
<organism evidence="2 3">
    <name type="scientific">Bacillus phage W.Ph</name>
    <dbReference type="NCBI Taxonomy" id="764595"/>
    <lineage>
        <taxon>Viruses</taxon>
        <taxon>Duplodnaviria</taxon>
        <taxon>Heunggongvirae</taxon>
        <taxon>Uroviricota</taxon>
        <taxon>Caudoviricetes</taxon>
        <taxon>Herelleviridae</taxon>
        <taxon>Bastillevirinae</taxon>
        <taxon>Wphvirus</taxon>
        <taxon>Wphvirus WPh</taxon>
    </lineage>
</organism>
<feature type="coiled-coil region" evidence="1">
    <location>
        <begin position="42"/>
        <end position="72"/>
    </location>
</feature>
<dbReference type="Proteomes" id="UP000005445">
    <property type="component" value="Segment"/>
</dbReference>
<name>G9B1G7_9CAUD</name>
<evidence type="ECO:0000313" key="2">
    <source>
        <dbReference type="EMBL" id="ADH03212.1"/>
    </source>
</evidence>
<evidence type="ECO:0000313" key="3">
    <source>
        <dbReference type="Proteomes" id="UP000005445"/>
    </source>
</evidence>
<dbReference type="GeneID" id="11536722"/>
<dbReference type="KEGG" id="vg:11536722"/>
<dbReference type="OrthoDB" id="19192at10239"/>
<keyword evidence="1" id="KW-0175">Coiled coil</keyword>
<proteinExistence type="predicted"/>